<dbReference type="Gene3D" id="2.60.120.620">
    <property type="entry name" value="q2cbj1_9rhob like domain"/>
    <property type="match status" value="1"/>
</dbReference>
<keyword evidence="2" id="KW-1185">Reference proteome</keyword>
<dbReference type="InterPro" id="IPR018724">
    <property type="entry name" value="2OG-Fe_dioxygenase"/>
</dbReference>
<name>A0AAE0MDW0_9PEZI</name>
<protein>
    <submittedName>
        <fullName evidence="1">2OG-Fe dioxygenase-domain-containing protein</fullName>
    </submittedName>
</protein>
<proteinExistence type="predicted"/>
<gene>
    <name evidence="1" type="ORF">B0T19DRAFT_485083</name>
</gene>
<keyword evidence="1" id="KW-0223">Dioxygenase</keyword>
<accession>A0AAE0MDW0</accession>
<reference evidence="1" key="1">
    <citation type="journal article" date="2023" name="Mol. Phylogenet. Evol.">
        <title>Genome-scale phylogeny and comparative genomics of the fungal order Sordariales.</title>
        <authorList>
            <person name="Hensen N."/>
            <person name="Bonometti L."/>
            <person name="Westerberg I."/>
            <person name="Brannstrom I.O."/>
            <person name="Guillou S."/>
            <person name="Cros-Aarteil S."/>
            <person name="Calhoun S."/>
            <person name="Haridas S."/>
            <person name="Kuo A."/>
            <person name="Mondo S."/>
            <person name="Pangilinan J."/>
            <person name="Riley R."/>
            <person name="LaButti K."/>
            <person name="Andreopoulos B."/>
            <person name="Lipzen A."/>
            <person name="Chen C."/>
            <person name="Yan M."/>
            <person name="Daum C."/>
            <person name="Ng V."/>
            <person name="Clum A."/>
            <person name="Steindorff A."/>
            <person name="Ohm R.A."/>
            <person name="Martin F."/>
            <person name="Silar P."/>
            <person name="Natvig D.O."/>
            <person name="Lalanne C."/>
            <person name="Gautier V."/>
            <person name="Ament-Velasquez S.L."/>
            <person name="Kruys A."/>
            <person name="Hutchinson M.I."/>
            <person name="Powell A.J."/>
            <person name="Barry K."/>
            <person name="Miller A.N."/>
            <person name="Grigoriev I.V."/>
            <person name="Debuchy R."/>
            <person name="Gladieux P."/>
            <person name="Hiltunen Thoren M."/>
            <person name="Johannesson H."/>
        </authorList>
    </citation>
    <scope>NUCLEOTIDE SEQUENCE</scope>
    <source>
        <strain evidence="1">SMH4131-1</strain>
    </source>
</reference>
<evidence type="ECO:0000313" key="2">
    <source>
        <dbReference type="Proteomes" id="UP001286456"/>
    </source>
</evidence>
<dbReference type="Proteomes" id="UP001286456">
    <property type="component" value="Unassembled WGS sequence"/>
</dbReference>
<organism evidence="1 2">
    <name type="scientific">Cercophora scortea</name>
    <dbReference type="NCBI Taxonomy" id="314031"/>
    <lineage>
        <taxon>Eukaryota</taxon>
        <taxon>Fungi</taxon>
        <taxon>Dikarya</taxon>
        <taxon>Ascomycota</taxon>
        <taxon>Pezizomycotina</taxon>
        <taxon>Sordariomycetes</taxon>
        <taxon>Sordariomycetidae</taxon>
        <taxon>Sordariales</taxon>
        <taxon>Lasiosphaeriaceae</taxon>
        <taxon>Cercophora</taxon>
    </lineage>
</organism>
<dbReference type="EMBL" id="JAUEPO010000003">
    <property type="protein sequence ID" value="KAK3328128.1"/>
    <property type="molecule type" value="Genomic_DNA"/>
</dbReference>
<dbReference type="GO" id="GO:0051213">
    <property type="term" value="F:dioxygenase activity"/>
    <property type="evidence" value="ECO:0007669"/>
    <property type="project" value="UniProtKB-KW"/>
</dbReference>
<sequence>MLTVRKRPVGNPYYYLGDLVYSCDCPLYDEEDSPVSLKLSSTSFKIDLFNERLMEFLTYSSLLRMYSTNYIAASDHGDGTSRISIFLVATSSASSAPKILIMNIMMELLGNLKTIGELDKFSATCAVKAAQQEVRVEAARDDGPIWPPQTRPQLDIRKQAEKPEYYEAVSRIMKYRNTYLRDRSVFVEGQEMVKLLGALGATAEDFDSIQRVSDHLYTDPTLPFRRSRNGRFCFDFGTRSVRRLEFQPFALSLEEDFKRHDSGQVRVFDEVQNELQLNTAFQALLVFKAMVCHGIATRPRPKLDYGSNKWVCTLFNLRTVTSPDMLGEPALEGVHTDGVDHTMTTYLGSSNMAPNSAVTLMHDMRETTGIRFGQIKPELIVARAHHRHFLDTLLIVDHERKHSISPVYAVDTAREATRDMLIFFTRRPVTRNLNHVSEGIDSLAAHREMPMEIPLFVPGGS</sequence>
<dbReference type="SMR" id="A0AAE0MDW0"/>
<keyword evidence="1" id="KW-0560">Oxidoreductase</keyword>
<evidence type="ECO:0000313" key="1">
    <source>
        <dbReference type="EMBL" id="KAK3328128.1"/>
    </source>
</evidence>
<comment type="caution">
    <text evidence="1">The sequence shown here is derived from an EMBL/GenBank/DDBJ whole genome shotgun (WGS) entry which is preliminary data.</text>
</comment>
<dbReference type="AlphaFoldDB" id="A0AAE0MDW0"/>
<reference evidence="1" key="2">
    <citation type="submission" date="2023-06" db="EMBL/GenBank/DDBJ databases">
        <authorList>
            <consortium name="Lawrence Berkeley National Laboratory"/>
            <person name="Haridas S."/>
            <person name="Hensen N."/>
            <person name="Bonometti L."/>
            <person name="Westerberg I."/>
            <person name="Brannstrom I.O."/>
            <person name="Guillou S."/>
            <person name="Cros-Aarteil S."/>
            <person name="Calhoun S."/>
            <person name="Kuo A."/>
            <person name="Mondo S."/>
            <person name="Pangilinan J."/>
            <person name="Riley R."/>
            <person name="Labutti K."/>
            <person name="Andreopoulos B."/>
            <person name="Lipzen A."/>
            <person name="Chen C."/>
            <person name="Yanf M."/>
            <person name="Daum C."/>
            <person name="Ng V."/>
            <person name="Clum A."/>
            <person name="Steindorff A."/>
            <person name="Ohm R."/>
            <person name="Martin F."/>
            <person name="Silar P."/>
            <person name="Natvig D."/>
            <person name="Lalanne C."/>
            <person name="Gautier V."/>
            <person name="Ament-Velasquez S.L."/>
            <person name="Kruys A."/>
            <person name="Hutchinson M.I."/>
            <person name="Powell A.J."/>
            <person name="Barry K."/>
            <person name="Miller A.N."/>
            <person name="Grigoriev I.V."/>
            <person name="Debuchy R."/>
            <person name="Gladieux P."/>
            <person name="Thoren M.H."/>
            <person name="Johannesson H."/>
        </authorList>
    </citation>
    <scope>NUCLEOTIDE SEQUENCE</scope>
    <source>
        <strain evidence="1">SMH4131-1</strain>
    </source>
</reference>
<dbReference type="Pfam" id="PF10014">
    <property type="entry name" value="2OG-Fe_Oxy_2"/>
    <property type="match status" value="1"/>
</dbReference>